<proteinExistence type="predicted"/>
<comment type="caution">
    <text evidence="3">The sequence shown here is derived from an EMBL/GenBank/DDBJ whole genome shotgun (WGS) entry which is preliminary data.</text>
</comment>
<name>A0A2W5KSV4_ANCNO</name>
<dbReference type="GO" id="GO:0004672">
    <property type="term" value="F:protein kinase activity"/>
    <property type="evidence" value="ECO:0007669"/>
    <property type="project" value="UniProtKB-ARBA"/>
</dbReference>
<evidence type="ECO:0000313" key="3">
    <source>
        <dbReference type="EMBL" id="PZQ17925.1"/>
    </source>
</evidence>
<organism evidence="3 4">
    <name type="scientific">Ancylobacter novellus</name>
    <name type="common">Thiobacillus novellus</name>
    <dbReference type="NCBI Taxonomy" id="921"/>
    <lineage>
        <taxon>Bacteria</taxon>
        <taxon>Pseudomonadati</taxon>
        <taxon>Pseudomonadota</taxon>
        <taxon>Alphaproteobacteria</taxon>
        <taxon>Hyphomicrobiales</taxon>
        <taxon>Xanthobacteraceae</taxon>
        <taxon>Ancylobacter</taxon>
    </lineage>
</organism>
<evidence type="ECO:0000256" key="1">
    <source>
        <dbReference type="ARBA" id="ARBA00023012"/>
    </source>
</evidence>
<dbReference type="GO" id="GO:0000160">
    <property type="term" value="P:phosphorelay signal transduction system"/>
    <property type="evidence" value="ECO:0007669"/>
    <property type="project" value="UniProtKB-KW"/>
</dbReference>
<evidence type="ECO:0000259" key="2">
    <source>
        <dbReference type="Pfam" id="PF01627"/>
    </source>
</evidence>
<evidence type="ECO:0000313" key="4">
    <source>
        <dbReference type="Proteomes" id="UP000249577"/>
    </source>
</evidence>
<dbReference type="EMBL" id="QFPN01000002">
    <property type="protein sequence ID" value="PZQ17925.1"/>
    <property type="molecule type" value="Genomic_DNA"/>
</dbReference>
<dbReference type="AlphaFoldDB" id="A0A2W5KSV4"/>
<dbReference type="Gene3D" id="1.20.120.160">
    <property type="entry name" value="HPT domain"/>
    <property type="match status" value="1"/>
</dbReference>
<dbReference type="Proteomes" id="UP000249577">
    <property type="component" value="Unassembled WGS sequence"/>
</dbReference>
<dbReference type="InterPro" id="IPR008207">
    <property type="entry name" value="Sig_transdc_His_kin_Hpt_dom"/>
</dbReference>
<keyword evidence="1" id="KW-0902">Two-component regulatory system</keyword>
<feature type="domain" description="HPt" evidence="2">
    <location>
        <begin position="21"/>
        <end position="104"/>
    </location>
</feature>
<dbReference type="Pfam" id="PF01627">
    <property type="entry name" value="Hpt"/>
    <property type="match status" value="1"/>
</dbReference>
<reference evidence="3 4" key="1">
    <citation type="submission" date="2017-08" db="EMBL/GenBank/DDBJ databases">
        <title>Infants hospitalized years apart are colonized by the same room-sourced microbial strains.</title>
        <authorList>
            <person name="Brooks B."/>
            <person name="Olm M.R."/>
            <person name="Firek B.A."/>
            <person name="Baker R."/>
            <person name="Thomas B.C."/>
            <person name="Morowitz M.J."/>
            <person name="Banfield J.F."/>
        </authorList>
    </citation>
    <scope>NUCLEOTIDE SEQUENCE [LARGE SCALE GENOMIC DNA]</scope>
    <source>
        <strain evidence="3">S2_005_003_R2_43</strain>
    </source>
</reference>
<accession>A0A2W5KSV4</accession>
<protein>
    <recommendedName>
        <fullName evidence="2">HPt domain-containing protein</fullName>
    </recommendedName>
</protein>
<dbReference type="InterPro" id="IPR036641">
    <property type="entry name" value="HPT_dom_sf"/>
</dbReference>
<gene>
    <name evidence="3" type="ORF">DI565_04145</name>
</gene>
<dbReference type="SUPFAM" id="SSF47226">
    <property type="entry name" value="Histidine-containing phosphotransfer domain, HPT domain"/>
    <property type="match status" value="1"/>
</dbReference>
<sequence length="116" mass="11747">MNDEAEEARRRTSERIAEVRARFAAGLTERVNALSALAMRAGGADRAAAAEAFGGLRLGLHNLAGGAPTLGLPALGRAAATLEKRLIAARCPDGGLDAETAASLARDVAGLPSTIG</sequence>